<keyword evidence="5" id="KW-1185">Reference proteome</keyword>
<feature type="domain" description="GIY-YIG" evidence="1">
    <location>
        <begin position="8"/>
        <end position="53"/>
    </location>
</feature>
<evidence type="ECO:0000313" key="2">
    <source>
        <dbReference type="EMBL" id="ADJ14517.1"/>
    </source>
</evidence>
<name>D8J9Z5_HALJB</name>
<accession>D8J9Z5</accession>
<dbReference type="Proteomes" id="UP000011645">
    <property type="component" value="Unassembled WGS sequence"/>
</dbReference>
<evidence type="ECO:0000313" key="5">
    <source>
        <dbReference type="Proteomes" id="UP000011645"/>
    </source>
</evidence>
<reference evidence="2 4" key="1">
    <citation type="journal article" date="2010" name="J. Bacteriol.">
        <title>Complete genome sequence of Halalkalicoccus jeotgali B3(T), an extremely halophilic archaeon.</title>
        <authorList>
            <person name="Roh S.W."/>
            <person name="Nam Y.D."/>
            <person name="Nam S.H."/>
            <person name="Choi S.H."/>
            <person name="Park H.S."/>
            <person name="Bae J.W."/>
        </authorList>
    </citation>
    <scope>NUCLEOTIDE SEQUENCE [LARGE SCALE GENOMIC DNA]</scope>
    <source>
        <strain evidence="2">B3</strain>
        <strain evidence="4">DSM 18796 / CECT 7217 / JCM 14584 / KCTC 4019 / B3</strain>
    </source>
</reference>
<dbReference type="EMBL" id="AOHV01000011">
    <property type="protein sequence ID" value="ELY40090.1"/>
    <property type="molecule type" value="Genomic_DNA"/>
</dbReference>
<dbReference type="EMBL" id="CP002062">
    <property type="protein sequence ID" value="ADJ14517.1"/>
    <property type="molecule type" value="Genomic_DNA"/>
</dbReference>
<dbReference type="KEGG" id="hje:HacjB3_05630"/>
<dbReference type="HOGENOM" id="CLU_1431600_0_0_2"/>
<proteinExistence type="predicted"/>
<dbReference type="Gene3D" id="3.40.1440.10">
    <property type="entry name" value="GIY-YIG endonuclease"/>
    <property type="match status" value="1"/>
</dbReference>
<evidence type="ECO:0000313" key="3">
    <source>
        <dbReference type="EMBL" id="ELY40090.1"/>
    </source>
</evidence>
<protein>
    <recommendedName>
        <fullName evidence="1">GIY-YIG domain-containing protein</fullName>
    </recommendedName>
</protein>
<dbReference type="InterPro" id="IPR000305">
    <property type="entry name" value="GIY-YIG_endonuc"/>
</dbReference>
<reference evidence="3 5" key="2">
    <citation type="journal article" date="2014" name="PLoS Genet.">
        <title>Phylogenetically driven sequencing of extremely halophilic archaea reveals strategies for static and dynamic osmo-response.</title>
        <authorList>
            <person name="Becker E.A."/>
            <person name="Seitzer P.M."/>
            <person name="Tritt A."/>
            <person name="Larsen D."/>
            <person name="Krusor M."/>
            <person name="Yao A.I."/>
            <person name="Wu D."/>
            <person name="Madern D."/>
            <person name="Eisen J.A."/>
            <person name="Darling A.E."/>
            <person name="Facciotti M.T."/>
        </authorList>
    </citation>
    <scope>NUCLEOTIDE SEQUENCE [LARGE SCALE GENOMIC DNA]</scope>
    <source>
        <strain evidence="3">B3</strain>
        <strain evidence="5">DSM 18796 / CECT 7217 / JCM 14584 / KCTC 4019 / B3</strain>
    </source>
</reference>
<dbReference type="RefSeq" id="WP_008414673.1">
    <property type="nucleotide sequence ID" value="NC_014297.1"/>
</dbReference>
<dbReference type="AlphaFoldDB" id="D8J9Z5"/>
<evidence type="ECO:0000313" key="4">
    <source>
        <dbReference type="Proteomes" id="UP000000390"/>
    </source>
</evidence>
<evidence type="ECO:0000259" key="1">
    <source>
        <dbReference type="Pfam" id="PF01541"/>
    </source>
</evidence>
<dbReference type="GeneID" id="9418930"/>
<dbReference type="Pfam" id="PF01541">
    <property type="entry name" value="GIY-YIG"/>
    <property type="match status" value="1"/>
</dbReference>
<dbReference type="InterPro" id="IPR035901">
    <property type="entry name" value="GIY-YIG_endonuc_sf"/>
</dbReference>
<gene>
    <name evidence="2" type="ordered locus">HacjB3_05630</name>
    <name evidence="3" type="ORF">C497_04000</name>
</gene>
<organism evidence="2 4">
    <name type="scientific">Halalkalicoccus jeotgali (strain DSM 18796 / CECT 7217 / JCM 14584 / KCTC 4019 / B3)</name>
    <dbReference type="NCBI Taxonomy" id="795797"/>
    <lineage>
        <taxon>Archaea</taxon>
        <taxon>Methanobacteriati</taxon>
        <taxon>Methanobacteriota</taxon>
        <taxon>Stenosarchaea group</taxon>
        <taxon>Halobacteria</taxon>
        <taxon>Halobacteriales</taxon>
        <taxon>Halococcaceae</taxon>
        <taxon>Halalkalicoccus</taxon>
    </lineage>
</organism>
<dbReference type="Proteomes" id="UP000000390">
    <property type="component" value="Chromosome"/>
</dbReference>
<sequence>MDSDCALYVIELEPKKDSNVMWYVGISKHPEKRYREHCVEYGSKCTHRNTCVEMHVLLWGKRRLMRSLEDRLTLALWDQYGPGTTQGGNYTGEKLGDGTLPDDVDTSLPPPLASALEETGDERLAKLSERRRVYMTIEAEVPFSSVEEAGEWADRELPEGAKIRLSTSDYELGTYYAEDSKAVEKIESE</sequence>